<accession>A0AAD5KH29</accession>
<feature type="compositionally biased region" description="Basic and acidic residues" evidence="1">
    <location>
        <begin position="268"/>
        <end position="278"/>
    </location>
</feature>
<name>A0AAD5KH29_9CRUS</name>
<keyword evidence="2" id="KW-0732">Signal</keyword>
<dbReference type="Proteomes" id="UP000820818">
    <property type="component" value="Linkage Group LG10"/>
</dbReference>
<evidence type="ECO:0000256" key="2">
    <source>
        <dbReference type="SAM" id="SignalP"/>
    </source>
</evidence>
<sequence>MCDPIPLAVCWLLMTCCWTWTSASLVTTRIVGVGHPRQQQDTVRRIDGEWKPIDYGHPMRDDPTLVYVPPVVDPVHYGIHSAEPLWPIRGSKLPQFHLPPEAMLSTASTDHRWRSRQAPRPKKTNQTSGRTSFQPSQQRVDHRPIHRLPQYHRHPVKSTAWQRYDHPTIRLIGRSPALGPSLPVVLPTFKPGVATTIKPVVLPMTRPGTPPMFTPEQLRNTHRATGRHHPDATIPNRFFVNSARSYKNDIEHNNGSPVIKNRNSHHHGREESIDRSDDTNELFASDVSHESMENETVDVSEADRRQRKRARKPFVPFQFVIQSGYSKVRKYGNDIKELIR</sequence>
<evidence type="ECO:0000256" key="1">
    <source>
        <dbReference type="SAM" id="MobiDB-lite"/>
    </source>
</evidence>
<reference evidence="3 4" key="1">
    <citation type="submission" date="2022-05" db="EMBL/GenBank/DDBJ databases">
        <title>A multi-omics perspective on studying reproductive biology in Daphnia sinensis.</title>
        <authorList>
            <person name="Jia J."/>
        </authorList>
    </citation>
    <scope>NUCLEOTIDE SEQUENCE [LARGE SCALE GENOMIC DNA]</scope>
    <source>
        <strain evidence="3 4">WSL</strain>
    </source>
</reference>
<feature type="region of interest" description="Disordered" evidence="1">
    <location>
        <begin position="251"/>
        <end position="308"/>
    </location>
</feature>
<keyword evidence="4" id="KW-1185">Reference proteome</keyword>
<feature type="chain" id="PRO_5042031693" description="Secreted protein" evidence="2">
    <location>
        <begin position="24"/>
        <end position="340"/>
    </location>
</feature>
<gene>
    <name evidence="3" type="ORF">GHT06_022448</name>
</gene>
<comment type="caution">
    <text evidence="3">The sequence shown here is derived from an EMBL/GenBank/DDBJ whole genome shotgun (WGS) entry which is preliminary data.</text>
</comment>
<dbReference type="AlphaFoldDB" id="A0AAD5KH29"/>
<feature type="compositionally biased region" description="Basic residues" evidence="1">
    <location>
        <begin position="113"/>
        <end position="123"/>
    </location>
</feature>
<feature type="compositionally biased region" description="Polar residues" evidence="1">
    <location>
        <begin position="124"/>
        <end position="138"/>
    </location>
</feature>
<protein>
    <recommendedName>
        <fullName evidence="5">Secreted protein</fullName>
    </recommendedName>
</protein>
<feature type="signal peptide" evidence="2">
    <location>
        <begin position="1"/>
        <end position="23"/>
    </location>
</feature>
<dbReference type="EMBL" id="WJBH02000010">
    <property type="protein sequence ID" value="KAI9552111.1"/>
    <property type="molecule type" value="Genomic_DNA"/>
</dbReference>
<proteinExistence type="predicted"/>
<organism evidence="3 4">
    <name type="scientific">Daphnia sinensis</name>
    <dbReference type="NCBI Taxonomy" id="1820382"/>
    <lineage>
        <taxon>Eukaryota</taxon>
        <taxon>Metazoa</taxon>
        <taxon>Ecdysozoa</taxon>
        <taxon>Arthropoda</taxon>
        <taxon>Crustacea</taxon>
        <taxon>Branchiopoda</taxon>
        <taxon>Diplostraca</taxon>
        <taxon>Cladocera</taxon>
        <taxon>Anomopoda</taxon>
        <taxon>Daphniidae</taxon>
        <taxon>Daphnia</taxon>
        <taxon>Daphnia similis group</taxon>
    </lineage>
</organism>
<evidence type="ECO:0000313" key="3">
    <source>
        <dbReference type="EMBL" id="KAI9552111.1"/>
    </source>
</evidence>
<evidence type="ECO:0008006" key="5">
    <source>
        <dbReference type="Google" id="ProtNLM"/>
    </source>
</evidence>
<evidence type="ECO:0000313" key="4">
    <source>
        <dbReference type="Proteomes" id="UP000820818"/>
    </source>
</evidence>
<feature type="region of interest" description="Disordered" evidence="1">
    <location>
        <begin position="104"/>
        <end position="145"/>
    </location>
</feature>